<sequence length="404" mass="42848">METMSAFFPSLPLQPGGLFWMGLALIGAGLCGEICRSRLGLPRIVGYALAGLLGGLFGRDVIAPPLLEQTRWLIEMALALTLFELGHRVTLGWLRANPGLVITSAVESLLTGGIVAWSLQLMGVAPAVAMIAGGIAISTSPTIVLQLKNELRADGQVTQRLLAMSALNSILAAAVVQIAVGGLHSVYGNVWAALLHPVYLLCGSLALAWVMGVGGHWLYRRMSGDDHYAFLLLVGLVLFTLALTKLFRLSIPLTLLLAGVVFKNRDVQARVWPAHYGSAGSLLIVVMIVSLGLPLKLEHWLLGGFAAVMLVAVRFAVKFGSVMAFGTFSGLSLRQCMALGLSLAPMSGLAFLLMTDAAQLYPAAREPLQAILLCAIAILQLVGPVLTAWGLRLAGEVRIQDGRS</sequence>
<organism evidence="1 2">
    <name type="scientific">Imbroritus primus</name>
    <dbReference type="NCBI Taxonomy" id="3058603"/>
    <lineage>
        <taxon>Bacteria</taxon>
        <taxon>Pseudomonadati</taxon>
        <taxon>Pseudomonadota</taxon>
        <taxon>Betaproteobacteria</taxon>
        <taxon>Burkholderiales</taxon>
        <taxon>Burkholderiaceae</taxon>
        <taxon>Imbroritus</taxon>
    </lineage>
</organism>
<protein>
    <submittedName>
        <fullName evidence="1">Sodium:proton exchanger</fullName>
    </submittedName>
</protein>
<dbReference type="Proteomes" id="UP000004277">
    <property type="component" value="Unassembled WGS sequence"/>
</dbReference>
<comment type="caution">
    <text evidence="1">The sequence shown here is derived from an EMBL/GenBank/DDBJ whole genome shotgun (WGS) entry which is preliminary data.</text>
</comment>
<keyword evidence="2" id="KW-1185">Reference proteome</keyword>
<accession>A0ACD3SNW4</accession>
<evidence type="ECO:0000313" key="1">
    <source>
        <dbReference type="EMBL" id="TMS57887.1"/>
    </source>
</evidence>
<evidence type="ECO:0000313" key="2">
    <source>
        <dbReference type="Proteomes" id="UP000004277"/>
    </source>
</evidence>
<proteinExistence type="predicted"/>
<name>A0ACD3SNW4_9BURK</name>
<reference evidence="1" key="1">
    <citation type="submission" date="2019-05" db="EMBL/GenBank/DDBJ databases">
        <title>Revised genome assembly of Burkholderiaceae (previously Ralstonia) sp. PBA.</title>
        <authorList>
            <person name="Gan H.M."/>
        </authorList>
    </citation>
    <scope>NUCLEOTIDE SEQUENCE</scope>
    <source>
        <strain evidence="1">PBA</strain>
    </source>
</reference>
<gene>
    <name evidence="1" type="ORF">MW7_010475</name>
</gene>
<dbReference type="EMBL" id="AKCV02000017">
    <property type="protein sequence ID" value="TMS57887.1"/>
    <property type="molecule type" value="Genomic_DNA"/>
</dbReference>